<gene>
    <name evidence="3" type="ORF">CO030_05145</name>
</gene>
<evidence type="ECO:0000256" key="2">
    <source>
        <dbReference type="ARBA" id="ARBA00022679"/>
    </source>
</evidence>
<dbReference type="Proteomes" id="UP000231456">
    <property type="component" value="Unassembled WGS sequence"/>
</dbReference>
<dbReference type="GO" id="GO:0005975">
    <property type="term" value="P:carbohydrate metabolic process"/>
    <property type="evidence" value="ECO:0007669"/>
    <property type="project" value="InterPro"/>
</dbReference>
<comment type="caution">
    <text evidence="3">The sequence shown here is derived from an EMBL/GenBank/DDBJ whole genome shotgun (WGS) entry which is preliminary data.</text>
</comment>
<dbReference type="EMBL" id="PFRH01000154">
    <property type="protein sequence ID" value="PJC51989.1"/>
    <property type="molecule type" value="Genomic_DNA"/>
</dbReference>
<dbReference type="GO" id="GO:0016020">
    <property type="term" value="C:membrane"/>
    <property type="evidence" value="ECO:0007669"/>
    <property type="project" value="InterPro"/>
</dbReference>
<dbReference type="AlphaFoldDB" id="A0A2M8F8H6"/>
<dbReference type="Gene3D" id="3.40.50.11350">
    <property type="match status" value="1"/>
</dbReference>
<dbReference type="InterPro" id="IPR002516">
    <property type="entry name" value="Glyco_trans_11"/>
</dbReference>
<dbReference type="Pfam" id="PF01531">
    <property type="entry name" value="Glyco_transf_11"/>
    <property type="match status" value="1"/>
</dbReference>
<protein>
    <submittedName>
        <fullName evidence="3">Alpha-1,2-fucosyltransferase</fullName>
    </submittedName>
</protein>
<evidence type="ECO:0000256" key="1">
    <source>
        <dbReference type="ARBA" id="ARBA00022676"/>
    </source>
</evidence>
<keyword evidence="2 3" id="KW-0808">Transferase</keyword>
<dbReference type="GO" id="GO:0008107">
    <property type="term" value="F:galactoside 2-alpha-L-fucosyltransferase activity"/>
    <property type="evidence" value="ECO:0007669"/>
    <property type="project" value="InterPro"/>
</dbReference>
<reference evidence="4" key="1">
    <citation type="submission" date="2017-09" db="EMBL/GenBank/DDBJ databases">
        <title>Depth-based differentiation of microbial function through sediment-hosted aquifers and enrichment of novel symbionts in the deep terrestrial subsurface.</title>
        <authorList>
            <person name="Probst A.J."/>
            <person name="Ladd B."/>
            <person name="Jarett J.K."/>
            <person name="Geller-Mcgrath D.E."/>
            <person name="Sieber C.M.K."/>
            <person name="Emerson J.B."/>
            <person name="Anantharaman K."/>
            <person name="Thomas B.C."/>
            <person name="Malmstrom R."/>
            <person name="Stieglmeier M."/>
            <person name="Klingl A."/>
            <person name="Woyke T."/>
            <person name="Ryan C.M."/>
            <person name="Banfield J.F."/>
        </authorList>
    </citation>
    <scope>NUCLEOTIDE SEQUENCE [LARGE SCALE GENOMIC DNA]</scope>
</reference>
<evidence type="ECO:0000313" key="3">
    <source>
        <dbReference type="EMBL" id="PJC51989.1"/>
    </source>
</evidence>
<name>A0A2M8F8H6_9BACT</name>
<sequence length="262" mass="30801">MKSIHIKAGLGNQMFQYVYGRSLELAGKKVVFDLSFFYGNKAKGDTSREFTLDKFNIKTNALFVQHRRYPLYALYKKFLRLLGHKVEEYFQEDTYVKHIEQHIRNEFTLRDPLSKKAQDIRKKIQSTTSVSIHVRRGDYVSNKETHAYHGLCSLTYYQEAMRHIAQEVVSPSYFIFSDDSAWAKEYLNVSGAIFVSDFEFPDYEDLMLMSECKYNIIANSSFSWWGAWLNTYEKKIVIAPKKWFQASKTSEYSIVPSSWIRI</sequence>
<accession>A0A2M8F8H6</accession>
<keyword evidence="1 3" id="KW-0328">Glycosyltransferase</keyword>
<dbReference type="PANTHER" id="PTHR11927:SF9">
    <property type="entry name" value="L-FUCOSYLTRANSFERASE"/>
    <property type="match status" value="1"/>
</dbReference>
<evidence type="ECO:0000313" key="4">
    <source>
        <dbReference type="Proteomes" id="UP000231456"/>
    </source>
</evidence>
<dbReference type="PANTHER" id="PTHR11927">
    <property type="entry name" value="GALACTOSIDE 2-L-FUCOSYLTRANSFERASE"/>
    <property type="match status" value="1"/>
</dbReference>
<dbReference type="CDD" id="cd11301">
    <property type="entry name" value="Fut1_Fut2_like"/>
    <property type="match status" value="1"/>
</dbReference>
<proteinExistence type="predicted"/>
<organism evidence="3 4">
    <name type="scientific">Candidatus Magasanikbacteria bacterium CG_4_9_14_0_2_um_filter_42_11</name>
    <dbReference type="NCBI Taxonomy" id="1974643"/>
    <lineage>
        <taxon>Bacteria</taxon>
        <taxon>Candidatus Magasanikiibacteriota</taxon>
    </lineage>
</organism>